<organism evidence="1 2">
    <name type="scientific">Smallanthus sonchifolius</name>
    <dbReference type="NCBI Taxonomy" id="185202"/>
    <lineage>
        <taxon>Eukaryota</taxon>
        <taxon>Viridiplantae</taxon>
        <taxon>Streptophyta</taxon>
        <taxon>Embryophyta</taxon>
        <taxon>Tracheophyta</taxon>
        <taxon>Spermatophyta</taxon>
        <taxon>Magnoliopsida</taxon>
        <taxon>eudicotyledons</taxon>
        <taxon>Gunneridae</taxon>
        <taxon>Pentapetalae</taxon>
        <taxon>asterids</taxon>
        <taxon>campanulids</taxon>
        <taxon>Asterales</taxon>
        <taxon>Asteraceae</taxon>
        <taxon>Asteroideae</taxon>
        <taxon>Heliantheae alliance</taxon>
        <taxon>Millerieae</taxon>
        <taxon>Smallanthus</taxon>
    </lineage>
</organism>
<sequence length="366" mass="41977">MVNRNRHEESEHYRNGIELVHVEHNDSGNHESVYDDAHNEAFELEPIVKEAIAAEVTSILKKVLPEALGEALKEFDIEKKEERNKRTEVTDGDDSDYEMATRGCNYKCFRGCDLPKYDGRKDVVATFEWIEKMNGVINFSECRDDQAVSFAAHSFTNEALSWWRSIERIKSSAELKKMKWDDMKKLLFTKFCPQNEIDRVEREFLGLCAGSMTHRQYTSKYQELRVCVHVKANAPTSFKSVVSLAGIVYEDFESADPLPTEKKVTNVVKRTTKEWAGPETKKLRIEDGTDCAKCGRKHSRECRMGLYICYRCGKTGHYSRECPGAPSCYNCGIPGHLAKDCRKPKAVGTEKEKRPRSQRQGPDRMH</sequence>
<dbReference type="Proteomes" id="UP001056120">
    <property type="component" value="Linkage Group LG06"/>
</dbReference>
<reference evidence="1 2" key="2">
    <citation type="journal article" date="2022" name="Mol. Ecol. Resour.">
        <title>The genomes of chicory, endive, great burdock and yacon provide insights into Asteraceae paleo-polyploidization history and plant inulin production.</title>
        <authorList>
            <person name="Fan W."/>
            <person name="Wang S."/>
            <person name="Wang H."/>
            <person name="Wang A."/>
            <person name="Jiang F."/>
            <person name="Liu H."/>
            <person name="Zhao H."/>
            <person name="Xu D."/>
            <person name="Zhang Y."/>
        </authorList>
    </citation>
    <scope>NUCLEOTIDE SEQUENCE [LARGE SCALE GENOMIC DNA]</scope>
    <source>
        <strain evidence="2">cv. Yunnan</strain>
        <tissue evidence="1">Leaves</tissue>
    </source>
</reference>
<accession>A0ACB9IZI5</accession>
<comment type="caution">
    <text evidence="1">The sequence shown here is derived from an EMBL/GenBank/DDBJ whole genome shotgun (WGS) entry which is preliminary data.</text>
</comment>
<dbReference type="EMBL" id="CM042023">
    <property type="protein sequence ID" value="KAI3812883.1"/>
    <property type="molecule type" value="Genomic_DNA"/>
</dbReference>
<keyword evidence="2" id="KW-1185">Reference proteome</keyword>
<protein>
    <submittedName>
        <fullName evidence="1">Uncharacterized protein</fullName>
    </submittedName>
</protein>
<evidence type="ECO:0000313" key="1">
    <source>
        <dbReference type="EMBL" id="KAI3812883.1"/>
    </source>
</evidence>
<evidence type="ECO:0000313" key="2">
    <source>
        <dbReference type="Proteomes" id="UP001056120"/>
    </source>
</evidence>
<gene>
    <name evidence="1" type="ORF">L1987_17596</name>
</gene>
<proteinExistence type="predicted"/>
<reference evidence="2" key="1">
    <citation type="journal article" date="2022" name="Mol. Ecol. Resour.">
        <title>The genomes of chicory, endive, great burdock and yacon provide insights into Asteraceae palaeo-polyploidization history and plant inulin production.</title>
        <authorList>
            <person name="Fan W."/>
            <person name="Wang S."/>
            <person name="Wang H."/>
            <person name="Wang A."/>
            <person name="Jiang F."/>
            <person name="Liu H."/>
            <person name="Zhao H."/>
            <person name="Xu D."/>
            <person name="Zhang Y."/>
        </authorList>
    </citation>
    <scope>NUCLEOTIDE SEQUENCE [LARGE SCALE GENOMIC DNA]</scope>
    <source>
        <strain evidence="2">cv. Yunnan</strain>
    </source>
</reference>
<name>A0ACB9IZI5_9ASTR</name>